<keyword evidence="1" id="KW-1133">Transmembrane helix</keyword>
<proteinExistence type="predicted"/>
<dbReference type="Proteomes" id="UP000023152">
    <property type="component" value="Unassembled WGS sequence"/>
</dbReference>
<dbReference type="AlphaFoldDB" id="X6M4C5"/>
<dbReference type="GO" id="GO:0003747">
    <property type="term" value="F:translation release factor activity"/>
    <property type="evidence" value="ECO:0007669"/>
    <property type="project" value="InterPro"/>
</dbReference>
<name>X6M4C5_RETFI</name>
<accession>X6M4C5</accession>
<dbReference type="EMBL" id="ASPP01024641">
    <property type="protein sequence ID" value="ETO08843.1"/>
    <property type="molecule type" value="Genomic_DNA"/>
</dbReference>
<keyword evidence="3" id="KW-1185">Reference proteome</keyword>
<keyword evidence="1" id="KW-0472">Membrane</keyword>
<gene>
    <name evidence="2" type="ORF">RFI_28544</name>
</gene>
<dbReference type="InterPro" id="IPR004403">
    <property type="entry name" value="Peptide_chain-rel_eRF1/aRF1"/>
</dbReference>
<protein>
    <submittedName>
        <fullName evidence="2">Uncharacterized protein</fullName>
    </submittedName>
</protein>
<dbReference type="Gene3D" id="3.30.1330.30">
    <property type="match status" value="1"/>
</dbReference>
<dbReference type="InterPro" id="IPR029064">
    <property type="entry name" value="Ribosomal_eL30-like_sf"/>
</dbReference>
<feature type="transmembrane region" description="Helical" evidence="1">
    <location>
        <begin position="6"/>
        <end position="27"/>
    </location>
</feature>
<dbReference type="OrthoDB" id="1927066at2759"/>
<sequence>MIYSIVIFLIVDSKLSLLKLLIFLMVVKCKDALANVKFVREKLLMDFMQEIAKDTNKYCFDYRDTIVWEKLDLLRIQIKHPTNNDKKKEICLTPKKAQHSNDFLKYGSTDLIWEIIQQDEFLEWLASQYKNYGCKLEFVTYIIIRILR</sequence>
<keyword evidence="1" id="KW-0812">Transmembrane</keyword>
<reference evidence="2 3" key="1">
    <citation type="journal article" date="2013" name="Curr. Biol.">
        <title>The Genome of the Foraminiferan Reticulomyxa filosa.</title>
        <authorList>
            <person name="Glockner G."/>
            <person name="Hulsmann N."/>
            <person name="Schleicher M."/>
            <person name="Noegel A.A."/>
            <person name="Eichinger L."/>
            <person name="Gallinger C."/>
            <person name="Pawlowski J."/>
            <person name="Sierra R."/>
            <person name="Euteneuer U."/>
            <person name="Pillet L."/>
            <person name="Moustafa A."/>
            <person name="Platzer M."/>
            <person name="Groth M."/>
            <person name="Szafranski K."/>
            <person name="Schliwa M."/>
        </authorList>
    </citation>
    <scope>NUCLEOTIDE SEQUENCE [LARGE SCALE GENOMIC DNA]</scope>
</reference>
<organism evidence="2 3">
    <name type="scientific">Reticulomyxa filosa</name>
    <dbReference type="NCBI Taxonomy" id="46433"/>
    <lineage>
        <taxon>Eukaryota</taxon>
        <taxon>Sar</taxon>
        <taxon>Rhizaria</taxon>
        <taxon>Retaria</taxon>
        <taxon>Foraminifera</taxon>
        <taxon>Monothalamids</taxon>
        <taxon>Reticulomyxidae</taxon>
        <taxon>Reticulomyxa</taxon>
    </lineage>
</organism>
<evidence type="ECO:0000256" key="1">
    <source>
        <dbReference type="SAM" id="Phobius"/>
    </source>
</evidence>
<dbReference type="SUPFAM" id="SSF55315">
    <property type="entry name" value="L30e-like"/>
    <property type="match status" value="1"/>
</dbReference>
<comment type="caution">
    <text evidence="2">The sequence shown here is derived from an EMBL/GenBank/DDBJ whole genome shotgun (WGS) entry which is preliminary data.</text>
</comment>
<evidence type="ECO:0000313" key="3">
    <source>
        <dbReference type="Proteomes" id="UP000023152"/>
    </source>
</evidence>
<evidence type="ECO:0000313" key="2">
    <source>
        <dbReference type="EMBL" id="ETO08843.1"/>
    </source>
</evidence>
<dbReference type="PANTHER" id="PTHR10113">
    <property type="entry name" value="PEPTIDE CHAIN RELEASE FACTOR SUBUNIT 1"/>
    <property type="match status" value="1"/>
</dbReference>